<dbReference type="PANTHER" id="PTHR45905:SF1">
    <property type="entry name" value="GOLGI-LOCALIZED, GAMMA-ADAPTIN EAR CONTAINING, ARF BINDING PROTEIN"/>
    <property type="match status" value="1"/>
</dbReference>
<dbReference type="InterPro" id="IPR027422">
    <property type="entry name" value="GGA1-3"/>
</dbReference>
<keyword evidence="7" id="KW-0653">Protein transport</keyword>
<dbReference type="InterPro" id="IPR038425">
    <property type="entry name" value="GAT_sf"/>
</dbReference>
<dbReference type="GO" id="GO:0035091">
    <property type="term" value="F:phosphatidylinositol binding"/>
    <property type="evidence" value="ECO:0007669"/>
    <property type="project" value="InterPro"/>
</dbReference>
<comment type="subcellular location">
    <subcellularLocation>
        <location evidence="2">Early endosome membrane</location>
        <topology evidence="2">Peripheral membrane protein</topology>
    </subcellularLocation>
    <subcellularLocation>
        <location evidence="1">Golgi apparatus</location>
        <location evidence="1">trans-Golgi network membrane</location>
        <topology evidence="1">Peripheral membrane protein</topology>
    </subcellularLocation>
</comment>
<feature type="region of interest" description="Disordered" evidence="10">
    <location>
        <begin position="295"/>
        <end position="357"/>
    </location>
</feature>
<dbReference type="Pfam" id="PF18308">
    <property type="entry name" value="GGA_N-GAT"/>
    <property type="match status" value="1"/>
</dbReference>
<dbReference type="Gene3D" id="1.25.40.90">
    <property type="match status" value="1"/>
</dbReference>
<dbReference type="GO" id="GO:0006893">
    <property type="term" value="P:Golgi to plasma membrane transport"/>
    <property type="evidence" value="ECO:0007669"/>
    <property type="project" value="TreeGrafter"/>
</dbReference>
<dbReference type="SMART" id="SM00809">
    <property type="entry name" value="Alpha_adaptinC2"/>
    <property type="match status" value="1"/>
</dbReference>
<evidence type="ECO:0000256" key="10">
    <source>
        <dbReference type="SAM" id="MobiDB-lite"/>
    </source>
</evidence>
<feature type="domain" description="GAT" evidence="13">
    <location>
        <begin position="171"/>
        <end position="299"/>
    </location>
</feature>
<dbReference type="InterPro" id="IPR002014">
    <property type="entry name" value="VHS_dom"/>
</dbReference>
<dbReference type="AlphaFoldDB" id="A0AA85J4C7"/>
<dbReference type="SUPFAM" id="SSF89009">
    <property type="entry name" value="GAT-like domain"/>
    <property type="match status" value="1"/>
</dbReference>
<feature type="domain" description="GAE" evidence="12">
    <location>
        <begin position="687"/>
        <end position="807"/>
    </location>
</feature>
<organism evidence="14 15">
    <name type="scientific">Trichobilharzia regenti</name>
    <name type="common">Nasal bird schistosome</name>
    <dbReference type="NCBI Taxonomy" id="157069"/>
    <lineage>
        <taxon>Eukaryota</taxon>
        <taxon>Metazoa</taxon>
        <taxon>Spiralia</taxon>
        <taxon>Lophotrochozoa</taxon>
        <taxon>Platyhelminthes</taxon>
        <taxon>Trematoda</taxon>
        <taxon>Digenea</taxon>
        <taxon>Strigeidida</taxon>
        <taxon>Schistosomatoidea</taxon>
        <taxon>Schistosomatidae</taxon>
        <taxon>Trichobilharzia</taxon>
    </lineage>
</organism>
<reference evidence="14" key="1">
    <citation type="submission" date="2022-06" db="EMBL/GenBank/DDBJ databases">
        <authorList>
            <person name="Berger JAMES D."/>
            <person name="Berger JAMES D."/>
        </authorList>
    </citation>
    <scope>NUCLEOTIDE SEQUENCE [LARGE SCALE GENOMIC DNA]</scope>
</reference>
<dbReference type="Proteomes" id="UP000050795">
    <property type="component" value="Unassembled WGS sequence"/>
</dbReference>
<sequence length="838" mass="91366">MNELEKLLSKATNPVSDQYNSDTVNEIAKLIDTQPNGPVFTLRLLAHKIKSPHEREALSSLALLESLSKRCSPTFISELGKFKFLNELIKVLSPKYLGDQTATSVKNKCAQLLHNWQRDYSTSEPKFAEAYNMLVREGIITAEQITTNGPNSKVGHTASSTAEERQNIFERNKKSERLTQLLRSRNPADLREANALIKSIVEEDQVRMEKVSQRTSEMEALRNNTILLEEMISTYMLGESTEAELELMSELVENIRKARPLLYSFSLTHEEQDMETLTEIGRICDRASEVISNYEQKVTGGKRDHVKSTPPSSSASSASSTPVKNSSQSSSPSKNEINDAASSSSSSTTSGGSSRIPDLLTQDLMNLGLDDPIKPSSLTVSSADVLMLLSTSSSSSNNNISLSPTVVSGTNGSSTGGGVGVGGANQLIPSSTNQISLITTNNNHNHNRGHKSNYEDLEDIFSTLSSNNNISTNVTSVSSTLYPTIFNSVQTKPSKLEASSSSSSSSCTGRGQTANSNSKVFSELDNLSRQMLQLSKTNALADTNLSRLLGNESAASCTTTTATILPTKSLTPTNHHVVIDSVCHNSDDIMTPPHNPINNKKNNDNSSSRNLVNEAKTNPVHHLPKPDNNDDVSLNQGHKNSGSIDLKSINIQLSSILPHPVYSTPVILYPVHCHRDADDNDDDGNVGDADNFHIDKNNSIQLALHYAQNRPHPEVMVFVAVISSQNSLPITEINVRFAVEKPCRIRQLSASGQNLPAYSPFLPSASISQIVLIHNPSNLEKFVLKFQFSFVLDGEAILESGNSIYLLHNHTVPPHLSFHFLCVCVCVRARACVSVLDC</sequence>
<keyword evidence="4" id="KW-0813">Transport</keyword>
<feature type="compositionally biased region" description="Low complexity" evidence="10">
    <location>
        <begin position="308"/>
        <end position="335"/>
    </location>
</feature>
<dbReference type="GO" id="GO:0031901">
    <property type="term" value="C:early endosome membrane"/>
    <property type="evidence" value="ECO:0007669"/>
    <property type="project" value="UniProtKB-SubCell"/>
</dbReference>
<evidence type="ECO:0000256" key="6">
    <source>
        <dbReference type="ARBA" id="ARBA00022843"/>
    </source>
</evidence>
<dbReference type="SUPFAM" id="SSF48464">
    <property type="entry name" value="ENTH/VHS domain"/>
    <property type="match status" value="1"/>
</dbReference>
<dbReference type="Pfam" id="PF00790">
    <property type="entry name" value="VHS"/>
    <property type="match status" value="1"/>
</dbReference>
<evidence type="ECO:0000259" key="11">
    <source>
        <dbReference type="PROSITE" id="PS50179"/>
    </source>
</evidence>
<feature type="compositionally biased region" description="Polar residues" evidence="10">
    <location>
        <begin position="507"/>
        <end position="517"/>
    </location>
</feature>
<dbReference type="WBParaSite" id="TREG1_127990.1">
    <property type="protein sequence ID" value="TREG1_127990.1"/>
    <property type="gene ID" value="TREG1_127990"/>
</dbReference>
<evidence type="ECO:0000256" key="2">
    <source>
        <dbReference type="ARBA" id="ARBA00004220"/>
    </source>
</evidence>
<keyword evidence="8" id="KW-0333">Golgi apparatus</keyword>
<dbReference type="Gene3D" id="2.60.40.1230">
    <property type="match status" value="1"/>
</dbReference>
<evidence type="ECO:0000256" key="1">
    <source>
        <dbReference type="ARBA" id="ARBA00004150"/>
    </source>
</evidence>
<keyword evidence="6" id="KW-0832">Ubl conjugation</keyword>
<evidence type="ECO:0000256" key="7">
    <source>
        <dbReference type="ARBA" id="ARBA00022927"/>
    </source>
</evidence>
<feature type="compositionally biased region" description="Low complexity" evidence="10">
    <location>
        <begin position="596"/>
        <end position="610"/>
    </location>
</feature>
<dbReference type="Gene3D" id="1.20.58.160">
    <property type="match status" value="1"/>
</dbReference>
<dbReference type="PROSITE" id="PS50180">
    <property type="entry name" value="GAE"/>
    <property type="match status" value="1"/>
</dbReference>
<dbReference type="InterPro" id="IPR004152">
    <property type="entry name" value="GAT_dom"/>
</dbReference>
<keyword evidence="14" id="KW-1185">Reference proteome</keyword>
<evidence type="ECO:0000259" key="12">
    <source>
        <dbReference type="PROSITE" id="PS50180"/>
    </source>
</evidence>
<evidence type="ECO:0000256" key="9">
    <source>
        <dbReference type="ARBA" id="ARBA00023136"/>
    </source>
</evidence>
<proteinExistence type="inferred from homology"/>
<dbReference type="SMART" id="SM00288">
    <property type="entry name" value="VHS"/>
    <property type="match status" value="1"/>
</dbReference>
<dbReference type="Pfam" id="PF02883">
    <property type="entry name" value="Alpha_adaptinC2"/>
    <property type="match status" value="1"/>
</dbReference>
<dbReference type="PROSITE" id="PS50179">
    <property type="entry name" value="VHS"/>
    <property type="match status" value="1"/>
</dbReference>
<evidence type="ECO:0000256" key="4">
    <source>
        <dbReference type="ARBA" id="ARBA00022448"/>
    </source>
</evidence>
<dbReference type="GO" id="GO:0031267">
    <property type="term" value="F:small GTPase binding"/>
    <property type="evidence" value="ECO:0007669"/>
    <property type="project" value="InterPro"/>
</dbReference>
<dbReference type="PROSITE" id="PS50909">
    <property type="entry name" value="GAT"/>
    <property type="match status" value="1"/>
</dbReference>
<dbReference type="InterPro" id="IPR041198">
    <property type="entry name" value="GGA_N-GAT"/>
</dbReference>
<comment type="similarity">
    <text evidence="3">Belongs to the GGA protein family.</text>
</comment>
<evidence type="ECO:0000256" key="8">
    <source>
        <dbReference type="ARBA" id="ARBA00023034"/>
    </source>
</evidence>
<dbReference type="InterPro" id="IPR008942">
    <property type="entry name" value="ENTH_VHS"/>
</dbReference>
<dbReference type="InterPro" id="IPR013041">
    <property type="entry name" value="Clathrin_app_Ig-like_sf"/>
</dbReference>
<evidence type="ECO:0000313" key="14">
    <source>
        <dbReference type="Proteomes" id="UP000050795"/>
    </source>
</evidence>
<feature type="compositionally biased region" description="Low complexity" evidence="10">
    <location>
        <begin position="342"/>
        <end position="354"/>
    </location>
</feature>
<evidence type="ECO:0000313" key="15">
    <source>
        <dbReference type="WBParaSite" id="TREG1_127990.1"/>
    </source>
</evidence>
<evidence type="ECO:0008006" key="16">
    <source>
        <dbReference type="Google" id="ProtNLM"/>
    </source>
</evidence>
<reference evidence="15" key="2">
    <citation type="submission" date="2023-11" db="UniProtKB">
        <authorList>
            <consortium name="WormBaseParasite"/>
        </authorList>
    </citation>
    <scope>IDENTIFICATION</scope>
</reference>
<dbReference type="Gene3D" id="1.20.5.170">
    <property type="match status" value="1"/>
</dbReference>
<feature type="region of interest" description="Disordered" evidence="10">
    <location>
        <begin position="492"/>
        <end position="517"/>
    </location>
</feature>
<protein>
    <recommendedName>
        <fullName evidence="16">VHS domain-containing protein</fullName>
    </recommendedName>
</protein>
<evidence type="ECO:0000256" key="5">
    <source>
        <dbReference type="ARBA" id="ARBA00022753"/>
    </source>
</evidence>
<name>A0AA85J4C7_TRIRE</name>
<dbReference type="InterPro" id="IPR008153">
    <property type="entry name" value="GAE_dom"/>
</dbReference>
<keyword evidence="9" id="KW-0472">Membrane</keyword>
<dbReference type="SUPFAM" id="SSF49348">
    <property type="entry name" value="Clathrin adaptor appendage domain"/>
    <property type="match status" value="1"/>
</dbReference>
<feature type="domain" description="VHS" evidence="11">
    <location>
        <begin position="11"/>
        <end position="142"/>
    </location>
</feature>
<dbReference type="GO" id="GO:0043130">
    <property type="term" value="F:ubiquitin binding"/>
    <property type="evidence" value="ECO:0007669"/>
    <property type="project" value="InterPro"/>
</dbReference>
<dbReference type="GO" id="GO:0034394">
    <property type="term" value="P:protein localization to cell surface"/>
    <property type="evidence" value="ECO:0007669"/>
    <property type="project" value="TreeGrafter"/>
</dbReference>
<keyword evidence="5" id="KW-0967">Endosome</keyword>
<dbReference type="GO" id="GO:0006886">
    <property type="term" value="P:intracellular protein transport"/>
    <property type="evidence" value="ECO:0007669"/>
    <property type="project" value="InterPro"/>
</dbReference>
<evidence type="ECO:0000256" key="3">
    <source>
        <dbReference type="ARBA" id="ARBA00008099"/>
    </source>
</evidence>
<accession>A0AA85J4C7</accession>
<dbReference type="InterPro" id="IPR008152">
    <property type="entry name" value="Clathrin_a/b/g-adaptin_app_Ig"/>
</dbReference>
<feature type="region of interest" description="Disordered" evidence="10">
    <location>
        <begin position="587"/>
        <end position="639"/>
    </location>
</feature>
<evidence type="ECO:0000259" key="13">
    <source>
        <dbReference type="PROSITE" id="PS50909"/>
    </source>
</evidence>
<dbReference type="GO" id="GO:0005802">
    <property type="term" value="C:trans-Golgi network"/>
    <property type="evidence" value="ECO:0007669"/>
    <property type="project" value="InterPro"/>
</dbReference>
<dbReference type="PANTHER" id="PTHR45905">
    <property type="entry name" value="GOLGI-LOCALIZED, GAMMA-ADAPTIN EAR CONTAINING, ARF BINDING PROTEIN"/>
    <property type="match status" value="1"/>
</dbReference>